<evidence type="ECO:0000313" key="2">
    <source>
        <dbReference type="EMBL" id="AEE97092.1"/>
    </source>
</evidence>
<dbReference type="PANTHER" id="PTHR37309">
    <property type="entry name" value="SLR0284 PROTEIN"/>
    <property type="match status" value="1"/>
</dbReference>
<dbReference type="InterPro" id="IPR007165">
    <property type="entry name" value="Phage_holin_4_2"/>
</dbReference>
<feature type="transmembrane region" description="Helical" evidence="1">
    <location>
        <begin position="20"/>
        <end position="41"/>
    </location>
</feature>
<keyword evidence="1" id="KW-1133">Transmembrane helix</keyword>
<keyword evidence="3" id="KW-1185">Reference proteome</keyword>
<evidence type="ECO:0000256" key="1">
    <source>
        <dbReference type="SAM" id="Phobius"/>
    </source>
</evidence>
<name>F4A1P2_MAHA5</name>
<keyword evidence="1" id="KW-0812">Transmembrane</keyword>
<keyword evidence="1" id="KW-0472">Membrane</keyword>
<protein>
    <recommendedName>
        <fullName evidence="4">Phage holin family protein</fullName>
    </recommendedName>
</protein>
<accession>F4A1P2</accession>
<feature type="transmembrane region" description="Helical" evidence="1">
    <location>
        <begin position="47"/>
        <end position="65"/>
    </location>
</feature>
<sequence>MLADEMNDNSEQPKDEGINWWGLIVRFVVATVVLMITSWLVPGFKNMGVGTSLIAAIVIAIMDFLIEKIFKLDASPFGRGIIGFIIATAIIYLTQFLVPGMSITLFAAIIAALIIGLMDLILPSRIM</sequence>
<reference evidence="2 3" key="2">
    <citation type="journal article" date="2011" name="Stand. Genomic Sci.">
        <title>Complete genome sequence of Mahella australiensis type strain (50-1 BON).</title>
        <authorList>
            <person name="Sikorski J."/>
            <person name="Teshima H."/>
            <person name="Nolan M."/>
            <person name="Lucas S."/>
            <person name="Hammon N."/>
            <person name="Deshpande S."/>
            <person name="Cheng J.F."/>
            <person name="Pitluck S."/>
            <person name="Liolios K."/>
            <person name="Pagani I."/>
            <person name="Ivanova N."/>
            <person name="Huntemann M."/>
            <person name="Mavromatis K."/>
            <person name="Ovchinikova G."/>
            <person name="Pati A."/>
            <person name="Tapia R."/>
            <person name="Han C."/>
            <person name="Goodwin L."/>
            <person name="Chen A."/>
            <person name="Palaniappan K."/>
            <person name="Land M."/>
            <person name="Hauser L."/>
            <person name="Ngatchou-Djao O.D."/>
            <person name="Rohde M."/>
            <person name="Pukall R."/>
            <person name="Spring S."/>
            <person name="Abt B."/>
            <person name="Goker M."/>
            <person name="Detter J.C."/>
            <person name="Woyke T."/>
            <person name="Bristow J."/>
            <person name="Markowitz V."/>
            <person name="Hugenholtz P."/>
            <person name="Eisen J.A."/>
            <person name="Kyrpides N.C."/>
            <person name="Klenk H.P."/>
            <person name="Lapidus A."/>
        </authorList>
    </citation>
    <scope>NUCLEOTIDE SEQUENCE [LARGE SCALE GENOMIC DNA]</scope>
    <source>
        <strain evidence="3">DSM 15567 / CIP 107919 / 50-1 BON</strain>
    </source>
</reference>
<dbReference type="AlphaFoldDB" id="F4A1P2"/>
<dbReference type="eggNOG" id="COG1950">
    <property type="taxonomic scope" value="Bacteria"/>
</dbReference>
<dbReference type="Pfam" id="PF04020">
    <property type="entry name" value="Phage_holin_4_2"/>
    <property type="match status" value="1"/>
</dbReference>
<dbReference type="Proteomes" id="UP000008457">
    <property type="component" value="Chromosome"/>
</dbReference>
<dbReference type="KEGG" id="mas:Mahau_1916"/>
<gene>
    <name evidence="2" type="ordered locus">Mahau_1916</name>
</gene>
<feature type="transmembrane region" description="Helical" evidence="1">
    <location>
        <begin position="103"/>
        <end position="122"/>
    </location>
</feature>
<dbReference type="PANTHER" id="PTHR37309:SF1">
    <property type="entry name" value="SLR0284 PROTEIN"/>
    <property type="match status" value="1"/>
</dbReference>
<proteinExistence type="predicted"/>
<reference evidence="3" key="1">
    <citation type="submission" date="2010-11" db="EMBL/GenBank/DDBJ databases">
        <title>The complete genome of Mahella australiensis DSM 15567.</title>
        <authorList>
            <consortium name="US DOE Joint Genome Institute (JGI-PGF)"/>
            <person name="Lucas S."/>
            <person name="Copeland A."/>
            <person name="Lapidus A."/>
            <person name="Bruce D."/>
            <person name="Goodwin L."/>
            <person name="Pitluck S."/>
            <person name="Kyrpides N."/>
            <person name="Mavromatis K."/>
            <person name="Pagani I."/>
            <person name="Ivanova N."/>
            <person name="Teshima H."/>
            <person name="Brettin T."/>
            <person name="Detter J.C."/>
            <person name="Han C."/>
            <person name="Tapia R."/>
            <person name="Land M."/>
            <person name="Hauser L."/>
            <person name="Markowitz V."/>
            <person name="Cheng J.-F."/>
            <person name="Hugenholtz P."/>
            <person name="Woyke T."/>
            <person name="Wu D."/>
            <person name="Spring S."/>
            <person name="Pukall R."/>
            <person name="Steenblock K."/>
            <person name="Schneider S."/>
            <person name="Klenk H.-P."/>
            <person name="Eisen J.A."/>
        </authorList>
    </citation>
    <scope>NUCLEOTIDE SEQUENCE [LARGE SCALE GENOMIC DNA]</scope>
    <source>
        <strain evidence="3">DSM 15567 / CIP 107919 / 50-1 BON</strain>
    </source>
</reference>
<dbReference type="EMBL" id="CP002360">
    <property type="protein sequence ID" value="AEE97092.1"/>
    <property type="molecule type" value="Genomic_DNA"/>
</dbReference>
<evidence type="ECO:0000313" key="3">
    <source>
        <dbReference type="Proteomes" id="UP000008457"/>
    </source>
</evidence>
<feature type="transmembrane region" description="Helical" evidence="1">
    <location>
        <begin position="77"/>
        <end position="97"/>
    </location>
</feature>
<dbReference type="HOGENOM" id="CLU_159834_0_0_9"/>
<evidence type="ECO:0008006" key="4">
    <source>
        <dbReference type="Google" id="ProtNLM"/>
    </source>
</evidence>
<organism evidence="2 3">
    <name type="scientific">Mahella australiensis (strain DSM 15567 / CIP 107919 / 50-1 BON)</name>
    <dbReference type="NCBI Taxonomy" id="697281"/>
    <lineage>
        <taxon>Bacteria</taxon>
        <taxon>Bacillati</taxon>
        <taxon>Bacillota</taxon>
        <taxon>Clostridia</taxon>
        <taxon>Thermoanaerobacterales</taxon>
        <taxon>Thermoanaerobacterales Family IV. Incertae Sedis</taxon>
        <taxon>Mahella</taxon>
    </lineage>
</organism>
<dbReference type="STRING" id="697281.Mahau_1916"/>